<dbReference type="InterPro" id="IPR013024">
    <property type="entry name" value="GGCT-like"/>
</dbReference>
<accession>A0A412RKR9</accession>
<protein>
    <submittedName>
        <fullName evidence="5">Gamma-glutamylcyclotransferase</fullName>
    </submittedName>
</protein>
<organism evidence="5 6">
    <name type="scientific">Agathobacter rectalis</name>
    <dbReference type="NCBI Taxonomy" id="39491"/>
    <lineage>
        <taxon>Bacteria</taxon>
        <taxon>Bacillati</taxon>
        <taxon>Bacillota</taxon>
        <taxon>Clostridia</taxon>
        <taxon>Lachnospirales</taxon>
        <taxon>Lachnospiraceae</taxon>
        <taxon>Agathobacter</taxon>
    </lineage>
</organism>
<evidence type="ECO:0000256" key="2">
    <source>
        <dbReference type="PIRSR" id="PIRSR617939-1"/>
    </source>
</evidence>
<dbReference type="Pfam" id="PF06094">
    <property type="entry name" value="GGACT"/>
    <property type="match status" value="1"/>
</dbReference>
<comment type="caution">
    <text evidence="5">The sequence shown here is derived from an EMBL/GenBank/DDBJ whole genome shotgun (WGS) entry which is preliminary data.</text>
</comment>
<dbReference type="InterPro" id="IPR036568">
    <property type="entry name" value="GGCT-like_sf"/>
</dbReference>
<gene>
    <name evidence="5" type="ORF">DWW89_10270</name>
</gene>
<dbReference type="Proteomes" id="UP000283765">
    <property type="component" value="Unassembled WGS sequence"/>
</dbReference>
<feature type="domain" description="Gamma-glutamylcyclotransferase AIG2-like" evidence="4">
    <location>
        <begin position="6"/>
        <end position="112"/>
    </location>
</feature>
<dbReference type="Gene3D" id="3.10.490.10">
    <property type="entry name" value="Gamma-glutamyl cyclotransferase-like"/>
    <property type="match status" value="1"/>
</dbReference>
<dbReference type="CDD" id="cd06661">
    <property type="entry name" value="GGCT_like"/>
    <property type="match status" value="1"/>
</dbReference>
<dbReference type="SUPFAM" id="SSF110857">
    <property type="entry name" value="Gamma-glutamyl cyclotransferase-like"/>
    <property type="match status" value="1"/>
</dbReference>
<evidence type="ECO:0000313" key="6">
    <source>
        <dbReference type="Proteomes" id="UP000283765"/>
    </source>
</evidence>
<evidence type="ECO:0000313" key="5">
    <source>
        <dbReference type="EMBL" id="RGU23127.1"/>
    </source>
</evidence>
<dbReference type="InterPro" id="IPR009288">
    <property type="entry name" value="AIG2-like_dom"/>
</dbReference>
<feature type="binding site" evidence="3">
    <location>
        <begin position="6"/>
        <end position="11"/>
    </location>
    <ligand>
        <name>substrate</name>
    </ligand>
</feature>
<dbReference type="GO" id="GO:0003839">
    <property type="term" value="F:gamma-glutamylcyclotransferase activity"/>
    <property type="evidence" value="ECO:0007669"/>
    <property type="project" value="InterPro"/>
</dbReference>
<reference evidence="5 6" key="1">
    <citation type="submission" date="2018-08" db="EMBL/GenBank/DDBJ databases">
        <title>A genome reference for cultivated species of the human gut microbiota.</title>
        <authorList>
            <person name="Zou Y."/>
            <person name="Xue W."/>
            <person name="Luo G."/>
        </authorList>
    </citation>
    <scope>NUCLEOTIDE SEQUENCE [LARGE SCALE GENOMIC DNA]</scope>
    <source>
        <strain evidence="5 6">AF17-27</strain>
    </source>
</reference>
<proteinExistence type="predicted"/>
<evidence type="ECO:0000256" key="3">
    <source>
        <dbReference type="PIRSR" id="PIRSR617939-2"/>
    </source>
</evidence>
<evidence type="ECO:0000259" key="4">
    <source>
        <dbReference type="Pfam" id="PF06094"/>
    </source>
</evidence>
<evidence type="ECO:0000256" key="1">
    <source>
        <dbReference type="ARBA" id="ARBA00023239"/>
    </source>
</evidence>
<feature type="binding site" evidence="3">
    <location>
        <position position="122"/>
    </location>
    <ligand>
        <name>substrate</name>
    </ligand>
</feature>
<dbReference type="InterPro" id="IPR017939">
    <property type="entry name" value="G-Glutamylcylcotransferase"/>
</dbReference>
<feature type="active site" description="Proton acceptor" evidence="2">
    <location>
        <position position="79"/>
    </location>
</feature>
<dbReference type="AlphaFoldDB" id="A0A412RKR9"/>
<dbReference type="EMBL" id="QRXR01000015">
    <property type="protein sequence ID" value="RGU23127.1"/>
    <property type="molecule type" value="Genomic_DNA"/>
</dbReference>
<dbReference type="GO" id="GO:0016740">
    <property type="term" value="F:transferase activity"/>
    <property type="evidence" value="ECO:0007669"/>
    <property type="project" value="UniProtKB-KW"/>
</dbReference>
<dbReference type="PANTHER" id="PTHR12935:SF0">
    <property type="entry name" value="GAMMA-GLUTAMYLCYCLOTRANSFERASE"/>
    <property type="match status" value="1"/>
</dbReference>
<keyword evidence="1" id="KW-0456">Lyase</keyword>
<dbReference type="PANTHER" id="PTHR12935">
    <property type="entry name" value="GAMMA-GLUTAMYLCYCLOTRANSFERASE"/>
    <property type="match status" value="1"/>
</dbReference>
<name>A0A412RKR9_9FIRM</name>
<dbReference type="RefSeq" id="WP_117994290.1">
    <property type="nucleotide sequence ID" value="NZ_QRXR01000015.1"/>
</dbReference>
<sequence length="165" mass="18724">MAETLYFAYGSNMNLDQMDFRCPAAEVVGNVRLDDYRLAFCSQNPESGVATILPEKGSHVDGVLWRITGACEKSLNRYEGYPYLYGKKTIHVRAEDGTAYQCMVYVMNVPHKDYPARPSDFYLHGIIEGCKQNGIPTEPIMDAVCRTEKEVKARNAKSRKKGWER</sequence>
<keyword evidence="5" id="KW-0808">Transferase</keyword>